<feature type="compositionally biased region" description="Basic and acidic residues" evidence="1">
    <location>
        <begin position="148"/>
        <end position="161"/>
    </location>
</feature>
<accession>A0A1G2TXM9</accession>
<sequence length="161" mass="18453">MNKIKPKKELGEKLTELLTSMEDHTHLALIQSFDSTYQLLAKEFCSQMIREYGCQTSLEKSLVEVIANSYIRTIETSKRLNNCLNANRYIDDASTRYLAMLSKQIDRSNRQFLSGIIALKQLMSPAVEVNVKTKNAFIAQNQQINSDYKPKPTKNENNESK</sequence>
<gene>
    <name evidence="2" type="ORF">A3A96_03565</name>
</gene>
<protein>
    <submittedName>
        <fullName evidence="2">Uncharacterized protein</fullName>
    </submittedName>
</protein>
<name>A0A1G2TXM9_9BACT</name>
<evidence type="ECO:0000313" key="3">
    <source>
        <dbReference type="Proteomes" id="UP000177707"/>
    </source>
</evidence>
<dbReference type="STRING" id="1802758.A3A96_03565"/>
<reference evidence="2 3" key="1">
    <citation type="journal article" date="2016" name="Nat. Commun.">
        <title>Thousands of microbial genomes shed light on interconnected biogeochemical processes in an aquifer system.</title>
        <authorList>
            <person name="Anantharaman K."/>
            <person name="Brown C.T."/>
            <person name="Hug L.A."/>
            <person name="Sharon I."/>
            <person name="Castelle C.J."/>
            <person name="Probst A.J."/>
            <person name="Thomas B.C."/>
            <person name="Singh A."/>
            <person name="Wilkins M.J."/>
            <person name="Karaoz U."/>
            <person name="Brodie E.L."/>
            <person name="Williams K.H."/>
            <person name="Hubbard S.S."/>
            <person name="Banfield J.F."/>
        </authorList>
    </citation>
    <scope>NUCLEOTIDE SEQUENCE [LARGE SCALE GENOMIC DNA]</scope>
</reference>
<organism evidence="2 3">
    <name type="scientific">Candidatus Zambryskibacteria bacterium RIFCSPLOWO2_01_FULL_39_39</name>
    <dbReference type="NCBI Taxonomy" id="1802758"/>
    <lineage>
        <taxon>Bacteria</taxon>
        <taxon>Candidatus Zambryskiibacteriota</taxon>
    </lineage>
</organism>
<dbReference type="AlphaFoldDB" id="A0A1G2TXM9"/>
<dbReference type="EMBL" id="MHWB01000008">
    <property type="protein sequence ID" value="OHB02058.1"/>
    <property type="molecule type" value="Genomic_DNA"/>
</dbReference>
<feature type="region of interest" description="Disordered" evidence="1">
    <location>
        <begin position="142"/>
        <end position="161"/>
    </location>
</feature>
<dbReference type="Proteomes" id="UP000177707">
    <property type="component" value="Unassembled WGS sequence"/>
</dbReference>
<proteinExistence type="predicted"/>
<comment type="caution">
    <text evidence="2">The sequence shown here is derived from an EMBL/GenBank/DDBJ whole genome shotgun (WGS) entry which is preliminary data.</text>
</comment>
<evidence type="ECO:0000256" key="1">
    <source>
        <dbReference type="SAM" id="MobiDB-lite"/>
    </source>
</evidence>
<evidence type="ECO:0000313" key="2">
    <source>
        <dbReference type="EMBL" id="OHB02058.1"/>
    </source>
</evidence>